<dbReference type="AlphaFoldDB" id="A0AAJ1U958"/>
<dbReference type="GO" id="GO:0004040">
    <property type="term" value="F:amidase activity"/>
    <property type="evidence" value="ECO:0007669"/>
    <property type="project" value="UniProtKB-EC"/>
</dbReference>
<dbReference type="InterPro" id="IPR036928">
    <property type="entry name" value="AS_sf"/>
</dbReference>
<protein>
    <submittedName>
        <fullName evidence="3">Amidase</fullName>
        <ecNumber evidence="3">3.5.1.4</ecNumber>
    </submittedName>
</protein>
<organism evidence="3 4">
    <name type="scientific">Nocardioides zeae</name>
    <dbReference type="NCBI Taxonomy" id="1457234"/>
    <lineage>
        <taxon>Bacteria</taxon>
        <taxon>Bacillati</taxon>
        <taxon>Actinomycetota</taxon>
        <taxon>Actinomycetes</taxon>
        <taxon>Propionibacteriales</taxon>
        <taxon>Nocardioidaceae</taxon>
        <taxon>Nocardioides</taxon>
    </lineage>
</organism>
<dbReference type="Gene3D" id="1.10.20.60">
    <property type="entry name" value="Glu-tRNAGln amidotransferase C subunit, N-terminal domain"/>
    <property type="match status" value="1"/>
</dbReference>
<proteinExistence type="predicted"/>
<evidence type="ECO:0000259" key="2">
    <source>
        <dbReference type="Pfam" id="PF01425"/>
    </source>
</evidence>
<dbReference type="Proteomes" id="UP001239215">
    <property type="component" value="Unassembled WGS sequence"/>
</dbReference>
<comment type="caution">
    <text evidence="3">The sequence shown here is derived from an EMBL/GenBank/DDBJ whole genome shotgun (WGS) entry which is preliminary data.</text>
</comment>
<dbReference type="InterPro" id="IPR023631">
    <property type="entry name" value="Amidase_dom"/>
</dbReference>
<feature type="region of interest" description="Disordered" evidence="1">
    <location>
        <begin position="151"/>
        <end position="170"/>
    </location>
</feature>
<reference evidence="3" key="1">
    <citation type="submission" date="2023-07" db="EMBL/GenBank/DDBJ databases">
        <title>Functional and genomic diversity of the sorghum phyllosphere microbiome.</title>
        <authorList>
            <person name="Shade A."/>
        </authorList>
    </citation>
    <scope>NUCLEOTIDE SEQUENCE</scope>
    <source>
        <strain evidence="3">SORGH_AS_1067</strain>
    </source>
</reference>
<dbReference type="RefSeq" id="WP_307203969.1">
    <property type="nucleotide sequence ID" value="NZ_JAUTAN010000001.1"/>
</dbReference>
<evidence type="ECO:0000313" key="3">
    <source>
        <dbReference type="EMBL" id="MDQ1106412.1"/>
    </source>
</evidence>
<dbReference type="PANTHER" id="PTHR11895:SF170">
    <property type="entry name" value="AMIDASE"/>
    <property type="match status" value="1"/>
</dbReference>
<evidence type="ECO:0000256" key="1">
    <source>
        <dbReference type="SAM" id="MobiDB-lite"/>
    </source>
</evidence>
<dbReference type="NCBIfam" id="NF005565">
    <property type="entry name" value="PRK07235.1"/>
    <property type="match status" value="1"/>
</dbReference>
<accession>A0AAJ1U958</accession>
<gene>
    <name evidence="3" type="ORF">QE405_003696</name>
</gene>
<dbReference type="EC" id="3.5.1.4" evidence="3"/>
<sequence>MSLTPPTRGDVERIAGASGLGIAETDLDTYHGAATGLLQSWNVVEELYAEIAPTAPAREWTRPRDEENPFGAWYVTTEITGAADGPLAGLRVAVKDNTAVGGVPMMNGSRMLEGFVPRQDATTVARLLDAGATIAGKAVCEDLCFSGGSHTAKSGPVRNPWDETRSTAGSSSGSAALVASGIVDAALGCDQGGSIRLPAAWCGVVGHKPTWGLVPYTGAFPIEQTIDQIGPITRTTRDAARVLTAIAGVDGVDPRQPDVIEAVDYVAALDEPVAGLRIGIVTEGFGLASSEPEVDAAVRDAIATLEGAGLVAEEVSIPWHSHGAALWDVISVEGATYQMVDGNGYGLNWKGLYDPDQMEFYGRTWRQDPSAFSETVKLVLLAGRHALETSHGTHYAMARNLEPQLAAAYDAALERFDVLVMPTTPMRPTVIPDADAPVADVLGRALEMLTNTAAFDVTGHPACSVPAGLVDGLPVGLQIIGKKFDDATVLRVAQALETAVGGFPLPTSVRSNA</sequence>
<evidence type="ECO:0000313" key="4">
    <source>
        <dbReference type="Proteomes" id="UP001239215"/>
    </source>
</evidence>
<dbReference type="Pfam" id="PF01425">
    <property type="entry name" value="Amidase"/>
    <property type="match status" value="1"/>
</dbReference>
<dbReference type="EMBL" id="JAUTAN010000001">
    <property type="protein sequence ID" value="MDQ1106412.1"/>
    <property type="molecule type" value="Genomic_DNA"/>
</dbReference>
<dbReference type="Gene3D" id="3.90.1300.10">
    <property type="entry name" value="Amidase signature (AS) domain"/>
    <property type="match status" value="1"/>
</dbReference>
<name>A0AAJ1U958_9ACTN</name>
<dbReference type="PANTHER" id="PTHR11895">
    <property type="entry name" value="TRANSAMIDASE"/>
    <property type="match status" value="1"/>
</dbReference>
<keyword evidence="3" id="KW-0378">Hydrolase</keyword>
<feature type="domain" description="Amidase" evidence="2">
    <location>
        <begin position="74"/>
        <end position="490"/>
    </location>
</feature>
<dbReference type="InterPro" id="IPR000120">
    <property type="entry name" value="Amidase"/>
</dbReference>
<dbReference type="SUPFAM" id="SSF75304">
    <property type="entry name" value="Amidase signature (AS) enzymes"/>
    <property type="match status" value="1"/>
</dbReference>